<evidence type="ECO:0000256" key="5">
    <source>
        <dbReference type="SAM" id="Phobius"/>
    </source>
</evidence>
<protein>
    <submittedName>
        <fullName evidence="6">Amino acid permease</fullName>
    </submittedName>
</protein>
<dbReference type="GO" id="GO:0015179">
    <property type="term" value="F:L-amino acid transmembrane transporter activity"/>
    <property type="evidence" value="ECO:0007669"/>
    <property type="project" value="TreeGrafter"/>
</dbReference>
<evidence type="ECO:0000256" key="1">
    <source>
        <dbReference type="ARBA" id="ARBA00004141"/>
    </source>
</evidence>
<evidence type="ECO:0000313" key="6">
    <source>
        <dbReference type="EMBL" id="RKN76755.1"/>
    </source>
</evidence>
<feature type="transmembrane region" description="Helical" evidence="5">
    <location>
        <begin position="338"/>
        <end position="360"/>
    </location>
</feature>
<dbReference type="PANTHER" id="PTHR11785:SF512">
    <property type="entry name" value="SOBREMESA, ISOFORM B"/>
    <property type="match status" value="1"/>
</dbReference>
<feature type="transmembrane region" description="Helical" evidence="5">
    <location>
        <begin position="399"/>
        <end position="416"/>
    </location>
</feature>
<proteinExistence type="predicted"/>
<comment type="caution">
    <text evidence="6">The sequence shown here is derived from an EMBL/GenBank/DDBJ whole genome shotgun (WGS) entry which is preliminary data.</text>
</comment>
<keyword evidence="4 5" id="KW-0472">Membrane</keyword>
<feature type="transmembrane region" description="Helical" evidence="5">
    <location>
        <begin position="115"/>
        <end position="132"/>
    </location>
</feature>
<dbReference type="AlphaFoldDB" id="A0A3B0BTX8"/>
<keyword evidence="2 5" id="KW-0812">Transmembrane</keyword>
<feature type="transmembrane region" description="Helical" evidence="5">
    <location>
        <begin position="21"/>
        <end position="44"/>
    </location>
</feature>
<feature type="transmembrane region" description="Helical" evidence="5">
    <location>
        <begin position="314"/>
        <end position="332"/>
    </location>
</feature>
<dbReference type="InterPro" id="IPR050598">
    <property type="entry name" value="AminoAcid_Transporter"/>
</dbReference>
<organism evidence="6 7">
    <name type="scientific">Ulvibacterium marinum</name>
    <dbReference type="NCBI Taxonomy" id="2419782"/>
    <lineage>
        <taxon>Bacteria</taxon>
        <taxon>Pseudomonadati</taxon>
        <taxon>Bacteroidota</taxon>
        <taxon>Flavobacteriia</taxon>
        <taxon>Flavobacteriales</taxon>
        <taxon>Flavobacteriaceae</taxon>
        <taxon>Ulvibacterium</taxon>
    </lineage>
</organism>
<dbReference type="Gene3D" id="1.20.1740.10">
    <property type="entry name" value="Amino acid/polyamine transporter I"/>
    <property type="match status" value="1"/>
</dbReference>
<evidence type="ECO:0000256" key="4">
    <source>
        <dbReference type="ARBA" id="ARBA00023136"/>
    </source>
</evidence>
<feature type="transmembrane region" description="Helical" evidence="5">
    <location>
        <begin position="219"/>
        <end position="241"/>
    </location>
</feature>
<dbReference type="Pfam" id="PF13520">
    <property type="entry name" value="AA_permease_2"/>
    <property type="match status" value="1"/>
</dbReference>
<accession>A0A3B0BTX8</accession>
<name>A0A3B0BTX8_9FLAO</name>
<dbReference type="Proteomes" id="UP000276603">
    <property type="component" value="Unassembled WGS sequence"/>
</dbReference>
<keyword evidence="3 5" id="KW-1133">Transmembrane helix</keyword>
<evidence type="ECO:0000256" key="2">
    <source>
        <dbReference type="ARBA" id="ARBA00022692"/>
    </source>
</evidence>
<feature type="transmembrane region" description="Helical" evidence="5">
    <location>
        <begin position="144"/>
        <end position="161"/>
    </location>
</feature>
<feature type="transmembrane region" description="Helical" evidence="5">
    <location>
        <begin position="372"/>
        <end position="393"/>
    </location>
</feature>
<dbReference type="EMBL" id="RBCJ01000006">
    <property type="protein sequence ID" value="RKN76755.1"/>
    <property type="molecule type" value="Genomic_DNA"/>
</dbReference>
<evidence type="ECO:0000313" key="7">
    <source>
        <dbReference type="Proteomes" id="UP000276603"/>
    </source>
</evidence>
<sequence length="435" mass="47313">MIGAGIFTTSGLLMGDIGNPWILLLFWVIGGVLALCGALSYGELGAAMPQAGGEYNFLSKLFHPIYGFLSGWASFIAGFSAPIAASAIGFSAYFFRAFPQFGSTMGLSMDTNKKLVSICVILLFSAVHLRGIKFGAKVQNYLTVFKVVLVVGLLIVGFLWGNGDLSHFSDQVRVTSDFGSWKTAGLSLMWITFAYTGWNASVYVGSEIKNPKKNLAKSLIFGTIIVMLLYLLLNILFIYAIPPADMKGVVAIGGLAVNNLFGSSADAVVSLLISFALFSSLSAFIILGPRIYYAMAKDGYFFKFLAQIHPVFKVPSKAILIQALVSILLVLSGTFDQILTYMGFALGIFPILAVVGLFKLRKSGQSVLKLPGYPWVQVFYIVISLSILVLAFFERPKESSIALLSMLVGIPIFFAFKHFQHNTNFNASENQSKNR</sequence>
<dbReference type="PIRSF" id="PIRSF006060">
    <property type="entry name" value="AA_transporter"/>
    <property type="match status" value="1"/>
</dbReference>
<feature type="transmembrane region" description="Helical" evidence="5">
    <location>
        <begin position="65"/>
        <end position="95"/>
    </location>
</feature>
<reference evidence="6 7" key="1">
    <citation type="submission" date="2018-10" db="EMBL/GenBank/DDBJ databases">
        <title>Ulvibacterium marinum gen. nov., sp. nov., a novel marine bacterium of the family Flavobacteriaceae, isolated from a culture of the green alga Ulva prolifera.</title>
        <authorList>
            <person name="Zhang Z."/>
        </authorList>
    </citation>
    <scope>NUCLEOTIDE SEQUENCE [LARGE SCALE GENOMIC DNA]</scope>
    <source>
        <strain evidence="6 7">CCMM003</strain>
    </source>
</reference>
<dbReference type="PANTHER" id="PTHR11785">
    <property type="entry name" value="AMINO ACID TRANSPORTER"/>
    <property type="match status" value="1"/>
</dbReference>
<gene>
    <name evidence="6" type="ORF">D7Z94_23490</name>
</gene>
<comment type="subcellular location">
    <subcellularLocation>
        <location evidence="1">Membrane</location>
        <topology evidence="1">Multi-pass membrane protein</topology>
    </subcellularLocation>
</comment>
<dbReference type="InterPro" id="IPR002293">
    <property type="entry name" value="AA/rel_permease1"/>
</dbReference>
<keyword evidence="7" id="KW-1185">Reference proteome</keyword>
<feature type="transmembrane region" description="Helical" evidence="5">
    <location>
        <begin position="181"/>
        <end position="198"/>
    </location>
</feature>
<dbReference type="GO" id="GO:0016020">
    <property type="term" value="C:membrane"/>
    <property type="evidence" value="ECO:0007669"/>
    <property type="project" value="UniProtKB-SubCell"/>
</dbReference>
<evidence type="ECO:0000256" key="3">
    <source>
        <dbReference type="ARBA" id="ARBA00022989"/>
    </source>
</evidence>
<feature type="transmembrane region" description="Helical" evidence="5">
    <location>
        <begin position="267"/>
        <end position="293"/>
    </location>
</feature>